<dbReference type="RefSeq" id="WP_109609121.1">
    <property type="nucleotide sequence ID" value="NZ_QGHA01000007.1"/>
</dbReference>
<dbReference type="AlphaFoldDB" id="A0A316H644"/>
<evidence type="ECO:0008006" key="3">
    <source>
        <dbReference type="Google" id="ProtNLM"/>
    </source>
</evidence>
<dbReference type="EMBL" id="QGHA01000007">
    <property type="protein sequence ID" value="PWK75893.1"/>
    <property type="molecule type" value="Genomic_DNA"/>
</dbReference>
<evidence type="ECO:0000313" key="1">
    <source>
        <dbReference type="EMBL" id="PWK75893.1"/>
    </source>
</evidence>
<protein>
    <recommendedName>
        <fullName evidence="3">ApeA N-terminal domain-containing protein</fullName>
    </recommendedName>
</protein>
<organism evidence="1 2">
    <name type="scientific">Mucilaginibacter oryzae</name>
    <dbReference type="NCBI Taxonomy" id="468058"/>
    <lineage>
        <taxon>Bacteria</taxon>
        <taxon>Pseudomonadati</taxon>
        <taxon>Bacteroidota</taxon>
        <taxon>Sphingobacteriia</taxon>
        <taxon>Sphingobacteriales</taxon>
        <taxon>Sphingobacteriaceae</taxon>
        <taxon>Mucilaginibacter</taxon>
    </lineage>
</organism>
<gene>
    <name evidence="1" type="ORF">LX99_03626</name>
</gene>
<keyword evidence="2" id="KW-1185">Reference proteome</keyword>
<proteinExistence type="predicted"/>
<sequence length="377" mass="44862">MSLKLLSPLSNSDKIFETIAFIEERQKSYFLLSDSSGEEIRIKYIPLVDASWDPTRFDLFFLDNPYLNAENDVFQVYCDEKKERLGWIFPITVLISNDNDFSDNRNLNRYKYVAQYKLLNDYAKILKPTDVNTDLLITDIYNDSTLICILSRDTIETINDFNFNNYRLSLYKYGYSIFQEDFIRKPVLAKNDFVDEMRRQRLRINLKKAKFNISSNKYVESLFIKHLLKTDDSLVRFIFLYQIIEQLMEDEFNDLFENYLNDYTSKKITKNDFKEYINTASKERDLIKSVFNNTTISIELQREFEEAFSNLFDSLDYKTRSSLPDRIYDFRNLVTHSYRNVIDKETIITELVQIFEDIIIYALINYNKNPIALAEAS</sequence>
<name>A0A316H644_9SPHI</name>
<dbReference type="Proteomes" id="UP000245678">
    <property type="component" value="Unassembled WGS sequence"/>
</dbReference>
<accession>A0A316H644</accession>
<comment type="caution">
    <text evidence="1">The sequence shown here is derived from an EMBL/GenBank/DDBJ whole genome shotgun (WGS) entry which is preliminary data.</text>
</comment>
<evidence type="ECO:0000313" key="2">
    <source>
        <dbReference type="Proteomes" id="UP000245678"/>
    </source>
</evidence>
<reference evidence="1 2" key="1">
    <citation type="submission" date="2018-05" db="EMBL/GenBank/DDBJ databases">
        <title>Genomic Encyclopedia of Archaeal and Bacterial Type Strains, Phase II (KMG-II): from individual species to whole genera.</title>
        <authorList>
            <person name="Goeker M."/>
        </authorList>
    </citation>
    <scope>NUCLEOTIDE SEQUENCE [LARGE SCALE GENOMIC DNA]</scope>
    <source>
        <strain evidence="1 2">DSM 19975</strain>
    </source>
</reference>